<name>A0A4U1FBP0_MONMO</name>
<accession>A0A4U1FBP0</accession>
<proteinExistence type="predicted"/>
<protein>
    <submittedName>
        <fullName evidence="1">Uncharacterized protein</fullName>
    </submittedName>
</protein>
<reference evidence="2" key="1">
    <citation type="journal article" date="2019" name="IScience">
        <title>Narwhal Genome Reveals Long-Term Low Genetic Diversity despite Current Large Abundance Size.</title>
        <authorList>
            <person name="Westbury M.V."/>
            <person name="Petersen B."/>
            <person name="Garde E."/>
            <person name="Heide-Jorgensen M.P."/>
            <person name="Lorenzen E.D."/>
        </authorList>
    </citation>
    <scope>NUCLEOTIDE SEQUENCE [LARGE SCALE GENOMIC DNA]</scope>
</reference>
<comment type="caution">
    <text evidence="1">The sequence shown here is derived from an EMBL/GenBank/DDBJ whole genome shotgun (WGS) entry which is preliminary data.</text>
</comment>
<evidence type="ECO:0000313" key="2">
    <source>
        <dbReference type="Proteomes" id="UP000308365"/>
    </source>
</evidence>
<evidence type="ECO:0000313" key="1">
    <source>
        <dbReference type="EMBL" id="TKC47072.1"/>
    </source>
</evidence>
<sequence length="143" mass="16286">VYPPMPPCFGYHCFLVLKLIEKWLERQVLSQMMKTCNTFKLMNFACVYACTYQSTIPFCAAGLVGNDIIMTLISPTPRENGYKKKKASGTSLGHRREVRAFSDEVKRNMDYRLESTVLVKEVNTFTLLKFLNNCKNIIATSGP</sequence>
<dbReference type="AlphaFoldDB" id="A0A4U1FBP0"/>
<feature type="non-terminal residue" evidence="1">
    <location>
        <position position="1"/>
    </location>
</feature>
<dbReference type="EMBL" id="RWIC01000229">
    <property type="protein sequence ID" value="TKC47072.1"/>
    <property type="molecule type" value="Genomic_DNA"/>
</dbReference>
<organism evidence="1 2">
    <name type="scientific">Monodon monoceros</name>
    <name type="common">Narwhal</name>
    <name type="synonym">Ceratodon monodon</name>
    <dbReference type="NCBI Taxonomy" id="40151"/>
    <lineage>
        <taxon>Eukaryota</taxon>
        <taxon>Metazoa</taxon>
        <taxon>Chordata</taxon>
        <taxon>Craniata</taxon>
        <taxon>Vertebrata</taxon>
        <taxon>Euteleostomi</taxon>
        <taxon>Mammalia</taxon>
        <taxon>Eutheria</taxon>
        <taxon>Laurasiatheria</taxon>
        <taxon>Artiodactyla</taxon>
        <taxon>Whippomorpha</taxon>
        <taxon>Cetacea</taxon>
        <taxon>Odontoceti</taxon>
        <taxon>Monodontidae</taxon>
        <taxon>Monodon</taxon>
    </lineage>
</organism>
<gene>
    <name evidence="1" type="ORF">EI555_008180</name>
</gene>
<dbReference type="Proteomes" id="UP000308365">
    <property type="component" value="Unassembled WGS sequence"/>
</dbReference>